<dbReference type="AlphaFoldDB" id="A0A4R6VEM0"/>
<feature type="domain" description="DUF6841" evidence="1">
    <location>
        <begin position="5"/>
        <end position="129"/>
    </location>
</feature>
<dbReference type="InterPro" id="IPR049219">
    <property type="entry name" value="DUF6841"/>
</dbReference>
<reference evidence="2 3" key="1">
    <citation type="submission" date="2019-03" db="EMBL/GenBank/DDBJ databases">
        <title>Genomic Encyclopedia of Type Strains, Phase IV (KMG-IV): sequencing the most valuable type-strain genomes for metagenomic binning, comparative biology and taxonomic classification.</title>
        <authorList>
            <person name="Goeker M."/>
        </authorList>
    </citation>
    <scope>NUCLEOTIDE SEQUENCE [LARGE SCALE GENOMIC DNA]</scope>
    <source>
        <strain evidence="2 3">DSM 45775</strain>
    </source>
</reference>
<sequence length="139" mass="14820">MDTSDVTTWFDAYLDLFVALGRGDRDDVEAILDFYGVPMLLSAPGASGWLHASDQVVGVIRGQVEALRHAGFDRTVVEDAQTVLLNDSCARHEGRFLRLTADATVIADFRASYLIADGPEGPRIAALVVGSQSPAKGAA</sequence>
<dbReference type="Proteomes" id="UP000295705">
    <property type="component" value="Unassembled WGS sequence"/>
</dbReference>
<dbReference type="EMBL" id="SNYO01000003">
    <property type="protein sequence ID" value="TDQ61283.1"/>
    <property type="molecule type" value="Genomic_DNA"/>
</dbReference>
<organism evidence="2 3">
    <name type="scientific">Actinomycetospora succinea</name>
    <dbReference type="NCBI Taxonomy" id="663603"/>
    <lineage>
        <taxon>Bacteria</taxon>
        <taxon>Bacillati</taxon>
        <taxon>Actinomycetota</taxon>
        <taxon>Actinomycetes</taxon>
        <taxon>Pseudonocardiales</taxon>
        <taxon>Pseudonocardiaceae</taxon>
        <taxon>Actinomycetospora</taxon>
    </lineage>
</organism>
<dbReference type="Pfam" id="PF20795">
    <property type="entry name" value="DUF6841"/>
    <property type="match status" value="1"/>
</dbReference>
<proteinExistence type="predicted"/>
<dbReference type="OrthoDB" id="4721368at2"/>
<keyword evidence="3" id="KW-1185">Reference proteome</keyword>
<dbReference type="RefSeq" id="WP_133827046.1">
    <property type="nucleotide sequence ID" value="NZ_BAABHR010000052.1"/>
</dbReference>
<protein>
    <recommendedName>
        <fullName evidence="1">DUF6841 domain-containing protein</fullName>
    </recommendedName>
</protein>
<accession>A0A4R6VEM0</accession>
<evidence type="ECO:0000313" key="2">
    <source>
        <dbReference type="EMBL" id="TDQ61283.1"/>
    </source>
</evidence>
<comment type="caution">
    <text evidence="2">The sequence shown here is derived from an EMBL/GenBank/DDBJ whole genome shotgun (WGS) entry which is preliminary data.</text>
</comment>
<evidence type="ECO:0000313" key="3">
    <source>
        <dbReference type="Proteomes" id="UP000295705"/>
    </source>
</evidence>
<gene>
    <name evidence="2" type="ORF">EV188_103790</name>
</gene>
<name>A0A4R6VEM0_9PSEU</name>
<evidence type="ECO:0000259" key="1">
    <source>
        <dbReference type="Pfam" id="PF20795"/>
    </source>
</evidence>